<keyword evidence="1" id="KW-0175">Coiled coil</keyword>
<keyword evidence="4" id="KW-1185">Reference proteome</keyword>
<reference evidence="3 4" key="1">
    <citation type="submission" date="2015-12" db="EMBL/GenBank/DDBJ databases">
        <title>The genome of Folsomia candida.</title>
        <authorList>
            <person name="Faddeeva A."/>
            <person name="Derks M.F."/>
            <person name="Anvar Y."/>
            <person name="Smit S."/>
            <person name="Van Straalen N."/>
            <person name="Roelofs D."/>
        </authorList>
    </citation>
    <scope>NUCLEOTIDE SEQUENCE [LARGE SCALE GENOMIC DNA]</scope>
    <source>
        <strain evidence="3 4">VU population</strain>
        <tissue evidence="3">Whole body</tissue>
    </source>
</reference>
<feature type="region of interest" description="Disordered" evidence="2">
    <location>
        <begin position="28"/>
        <end position="74"/>
    </location>
</feature>
<name>A0A226EZM3_FOLCA</name>
<feature type="region of interest" description="Disordered" evidence="2">
    <location>
        <begin position="89"/>
        <end position="116"/>
    </location>
</feature>
<proteinExistence type="predicted"/>
<evidence type="ECO:0000313" key="4">
    <source>
        <dbReference type="Proteomes" id="UP000198287"/>
    </source>
</evidence>
<organism evidence="3 4">
    <name type="scientific">Folsomia candida</name>
    <name type="common">Springtail</name>
    <dbReference type="NCBI Taxonomy" id="158441"/>
    <lineage>
        <taxon>Eukaryota</taxon>
        <taxon>Metazoa</taxon>
        <taxon>Ecdysozoa</taxon>
        <taxon>Arthropoda</taxon>
        <taxon>Hexapoda</taxon>
        <taxon>Collembola</taxon>
        <taxon>Entomobryomorpha</taxon>
        <taxon>Isotomoidea</taxon>
        <taxon>Isotomidae</taxon>
        <taxon>Proisotominae</taxon>
        <taxon>Folsomia</taxon>
    </lineage>
</organism>
<protein>
    <submittedName>
        <fullName evidence="3">Uncharacterized protein</fullName>
    </submittedName>
</protein>
<evidence type="ECO:0000256" key="1">
    <source>
        <dbReference type="SAM" id="Coils"/>
    </source>
</evidence>
<evidence type="ECO:0000256" key="2">
    <source>
        <dbReference type="SAM" id="MobiDB-lite"/>
    </source>
</evidence>
<feature type="coiled-coil region" evidence="1">
    <location>
        <begin position="242"/>
        <end position="269"/>
    </location>
</feature>
<feature type="compositionally biased region" description="Acidic residues" evidence="2">
    <location>
        <begin position="54"/>
        <end position="64"/>
    </location>
</feature>
<sequence>MAEENRPTSVSQTIDDDECGSFIVVHRWSNDPAEVVGDKQQKLDKLDEHHQEQLDDGEEGDEQFSDAAADLGSSETLVSPNLMMSIEDQQRQAGDGPSHEPDPIEKTASTTEPPISSLMAASQEGAMMMQDDERFSMTNYSTVSSNSDQQELQELQAKLTQVISDHRCLYELLEKQNLELEQRKITIEELKLLANESVLREKEKSEVSRKIVEKMTAERDLAIQELHARIAASSDSSGFEALETLESQLKQREQILKQNDEQIKELSTRLHQEIIRREELAQLLQMKEDEDRIKRDSLSSSDEALAKSLSERERMEQILEEAMKSKRELQQETVTLKQQLEITTADNTRLQTICQKLETRFAEGDADNREMRIKLAALEAETERQAHEKSTLLQELQGVTEMLQVRTTELREIREQTHQQAGGNSSMTGSIAGNLFGGIGGLFKKPSKPTNATGARFYGMRDANDDPNEPFHDVGAQATHAISPGNQCPICLKRFDNLQKLEYHASNCGVESAMNTDPFVFP</sequence>
<gene>
    <name evidence="3" type="ORF">Fcan01_02708</name>
</gene>
<evidence type="ECO:0000313" key="3">
    <source>
        <dbReference type="EMBL" id="OXA62648.1"/>
    </source>
</evidence>
<comment type="caution">
    <text evidence="3">The sequence shown here is derived from an EMBL/GenBank/DDBJ whole genome shotgun (WGS) entry which is preliminary data.</text>
</comment>
<accession>A0A226EZM3</accession>
<dbReference type="Proteomes" id="UP000198287">
    <property type="component" value="Unassembled WGS sequence"/>
</dbReference>
<dbReference type="EMBL" id="LNIX01000001">
    <property type="protein sequence ID" value="OXA62648.1"/>
    <property type="molecule type" value="Genomic_DNA"/>
</dbReference>
<dbReference type="STRING" id="158441.A0A226EZM3"/>
<dbReference type="AlphaFoldDB" id="A0A226EZM3"/>
<feature type="coiled-coil region" evidence="1">
    <location>
        <begin position="163"/>
        <end position="193"/>
    </location>
</feature>
<feature type="coiled-coil region" evidence="1">
    <location>
        <begin position="305"/>
        <end position="395"/>
    </location>
</feature>
<feature type="compositionally biased region" description="Basic and acidic residues" evidence="2">
    <location>
        <begin position="36"/>
        <end position="53"/>
    </location>
</feature>